<gene>
    <name evidence="16" type="primary">INSIG1</name>
</gene>
<name>A0A2Y9NSK9_DELLE</name>
<keyword evidence="4 13" id="KW-0812">Transmembrane</keyword>
<dbReference type="AlphaFoldDB" id="A0A2Y9NSK9"/>
<keyword evidence="11 13" id="KW-0753">Steroid metabolism</keyword>
<keyword evidence="6 13" id="KW-1133">Transmembrane helix</keyword>
<dbReference type="PANTHER" id="PTHR15301:SF11">
    <property type="entry name" value="INSULIN-INDUCED GENE 1 PROTEIN"/>
    <property type="match status" value="1"/>
</dbReference>
<feature type="transmembrane region" description="Helical" evidence="13">
    <location>
        <begin position="88"/>
        <end position="106"/>
    </location>
</feature>
<comment type="function">
    <text evidence="13">Mediates feedback control of cholesterol synthesis.</text>
</comment>
<dbReference type="GO" id="GO:0008289">
    <property type="term" value="F:lipid binding"/>
    <property type="evidence" value="ECO:0007669"/>
    <property type="project" value="UniProtKB-KW"/>
</dbReference>
<dbReference type="GO" id="GO:0006695">
    <property type="term" value="P:cholesterol biosynthetic process"/>
    <property type="evidence" value="ECO:0007669"/>
    <property type="project" value="TreeGrafter"/>
</dbReference>
<evidence type="ECO:0000256" key="12">
    <source>
        <dbReference type="ARBA" id="ARBA00049711"/>
    </source>
</evidence>
<dbReference type="InterPro" id="IPR025929">
    <property type="entry name" value="INSIG_fam"/>
</dbReference>
<feature type="compositionally biased region" description="Basic residues" evidence="14">
    <location>
        <begin position="16"/>
        <end position="25"/>
    </location>
</feature>
<proteinExistence type="inferred from homology"/>
<keyword evidence="3 13" id="KW-0153">Cholesterol metabolism</keyword>
<protein>
    <recommendedName>
        <fullName evidence="13">Insulin-induced gene protein</fullName>
    </recommendedName>
</protein>
<dbReference type="CTD" id="3638"/>
<dbReference type="GO" id="GO:0032933">
    <property type="term" value="P:SREBP signaling pathway"/>
    <property type="evidence" value="ECO:0007669"/>
    <property type="project" value="TreeGrafter"/>
</dbReference>
<keyword evidence="10" id="KW-1207">Sterol metabolism</keyword>
<evidence type="ECO:0000256" key="14">
    <source>
        <dbReference type="SAM" id="MobiDB-lite"/>
    </source>
</evidence>
<dbReference type="RefSeq" id="XP_022432378.1">
    <property type="nucleotide sequence ID" value="XM_022576670.1"/>
</dbReference>
<evidence type="ECO:0000256" key="6">
    <source>
        <dbReference type="ARBA" id="ARBA00022989"/>
    </source>
</evidence>
<feature type="region of interest" description="Disordered" evidence="14">
    <location>
        <begin position="1"/>
        <end position="25"/>
    </location>
</feature>
<evidence type="ECO:0000256" key="8">
    <source>
        <dbReference type="ARBA" id="ARBA00023121"/>
    </source>
</evidence>
<dbReference type="KEGG" id="dle:111176343"/>
<dbReference type="PANTHER" id="PTHR15301">
    <property type="entry name" value="INSULIN-INDUCED GENE 1"/>
    <property type="match status" value="1"/>
</dbReference>
<accession>A0A2Y9NSK9</accession>
<feature type="transmembrane region" description="Helical" evidence="13">
    <location>
        <begin position="167"/>
        <end position="190"/>
    </location>
</feature>
<reference evidence="16" key="1">
    <citation type="submission" date="2025-08" db="UniProtKB">
        <authorList>
            <consortium name="RefSeq"/>
        </authorList>
    </citation>
    <scope>IDENTIFICATION</scope>
    <source>
        <tissue evidence="16">Blood</tissue>
    </source>
</reference>
<dbReference type="GeneID" id="111176343"/>
<evidence type="ECO:0000256" key="3">
    <source>
        <dbReference type="ARBA" id="ARBA00022548"/>
    </source>
</evidence>
<dbReference type="FunCoup" id="A0A2Y9NSK9">
    <property type="interactions" value="18"/>
</dbReference>
<comment type="subunit">
    <text evidence="12">Interacts with SCAP; interaction is direct and only takes place in the presence of sterols; it prevents interaction between SCAP and the coat protein complex II (COPII). Associates with the SCAP-SREBP complex (composed of SCAP and SREBF1/SREBP1 or SREBF2/SREBP2); association is mediated via its interaction with SCAP and only takes place in the presence of sterols. Interaction with SCAP is mutually exclusive with PAQR3. Interacts with HMGCR (via its SSD); the interaction, accelerated by sterols, leads to the recruitment of HMGCR to AMFR/gp78 for its ubiquitination by the sterol-mediated ERAD pathway. Interacts with AMFR/gp78 (via its membrane domain); the interaction recruits HMCR at the ER membrane for its ubiquitination and degradation by the sterol-mediated ERAD pathway. Interacts with SOAT2/ACAT2; leading to promote recruitment of AMFR/gp78 and subsequent ubiquitination of SOAT2/ACAT2. Interacts with RNF139. Interacts with RNF145.</text>
</comment>
<keyword evidence="8" id="KW-0446">Lipid-binding</keyword>
<evidence type="ECO:0000313" key="16">
    <source>
        <dbReference type="RefSeq" id="XP_022432378.1"/>
    </source>
</evidence>
<keyword evidence="15" id="KW-1185">Reference proteome</keyword>
<evidence type="ECO:0000256" key="1">
    <source>
        <dbReference type="ARBA" id="ARBA00004477"/>
    </source>
</evidence>
<dbReference type="Pfam" id="PF07281">
    <property type="entry name" value="INSIG"/>
    <property type="match status" value="1"/>
</dbReference>
<dbReference type="STRING" id="9749.A0A2Y9NSK9"/>
<feature type="region of interest" description="Disordered" evidence="14">
    <location>
        <begin position="49"/>
        <end position="69"/>
    </location>
</feature>
<evidence type="ECO:0000256" key="2">
    <source>
        <dbReference type="ARBA" id="ARBA00007475"/>
    </source>
</evidence>
<dbReference type="GO" id="GO:0036316">
    <property type="term" value="P:SREBP-SCAP complex retention in endoplasmic reticulum"/>
    <property type="evidence" value="ECO:0007669"/>
    <property type="project" value="TreeGrafter"/>
</dbReference>
<evidence type="ECO:0000256" key="5">
    <source>
        <dbReference type="ARBA" id="ARBA00022824"/>
    </source>
</evidence>
<comment type="subcellular location">
    <subcellularLocation>
        <location evidence="1">Endoplasmic reticulum membrane</location>
        <topology evidence="1">Multi-pass membrane protein</topology>
    </subcellularLocation>
</comment>
<evidence type="ECO:0000256" key="4">
    <source>
        <dbReference type="ARBA" id="ARBA00022692"/>
    </source>
</evidence>
<evidence type="ECO:0000256" key="13">
    <source>
        <dbReference type="RuleBase" id="RU241113"/>
    </source>
</evidence>
<comment type="similarity">
    <text evidence="2 13">Belongs to the INSIG family.</text>
</comment>
<keyword evidence="7 13" id="KW-0443">Lipid metabolism</keyword>
<feature type="transmembrane region" description="Helical" evidence="13">
    <location>
        <begin position="126"/>
        <end position="146"/>
    </location>
</feature>
<evidence type="ECO:0000256" key="7">
    <source>
        <dbReference type="ARBA" id="ARBA00023098"/>
    </source>
</evidence>
<evidence type="ECO:0000313" key="15">
    <source>
        <dbReference type="Proteomes" id="UP000248483"/>
    </source>
</evidence>
<evidence type="ECO:0000256" key="11">
    <source>
        <dbReference type="ARBA" id="ARBA00023221"/>
    </source>
</evidence>
<dbReference type="InParanoid" id="A0A2Y9NSK9"/>
<sequence length="294" mass="32213">MPRLDDHPWSGPCAKGAKHRSHLRASARGLEAKVGEMITSSVSGPSPLVAHSARGTDPAHGPVSAGVGGHGSSGHITSWHHHLVQRSLVLFSVGVVLALVLNLLQVQRNVTLFPEEVIATIFSSAWWVPPCCGTAAAVVGLLYPCIDSRLGEPHKFKREWASVMRCVAVFVGINHASAVSFSGCAVQSSFLRYMLKSFVTFNEYISHHESVEPSSSEYVISKHVAQFTLSSFHNGSWSPFSSFQETVNTRNTVDVFIQSFLRQHLLDPQSSPCEFPLHFYLTSFHREDLVPVAQ</sequence>
<dbReference type="Proteomes" id="UP000248483">
    <property type="component" value="Unplaced"/>
</dbReference>
<evidence type="ECO:0000256" key="9">
    <source>
        <dbReference type="ARBA" id="ARBA00023136"/>
    </source>
</evidence>
<organism evidence="15 16">
    <name type="scientific">Delphinapterus leucas</name>
    <name type="common">Beluga whale</name>
    <dbReference type="NCBI Taxonomy" id="9749"/>
    <lineage>
        <taxon>Eukaryota</taxon>
        <taxon>Metazoa</taxon>
        <taxon>Chordata</taxon>
        <taxon>Craniata</taxon>
        <taxon>Vertebrata</taxon>
        <taxon>Euteleostomi</taxon>
        <taxon>Mammalia</taxon>
        <taxon>Eutheria</taxon>
        <taxon>Laurasiatheria</taxon>
        <taxon>Artiodactyla</taxon>
        <taxon>Whippomorpha</taxon>
        <taxon>Cetacea</taxon>
        <taxon>Odontoceti</taxon>
        <taxon>Monodontidae</taxon>
        <taxon>Delphinapterus</taxon>
    </lineage>
</organism>
<comment type="caution">
    <text evidence="13">Lacks conserved residue(s) required for the propagation of feature annotation.</text>
</comment>
<keyword evidence="9 13" id="KW-0472">Membrane</keyword>
<dbReference type="GO" id="GO:0032937">
    <property type="term" value="C:SREBP-SCAP-Insig complex"/>
    <property type="evidence" value="ECO:0007669"/>
    <property type="project" value="TreeGrafter"/>
</dbReference>
<dbReference type="GO" id="GO:0032869">
    <property type="term" value="P:cellular response to insulin stimulus"/>
    <property type="evidence" value="ECO:0007669"/>
    <property type="project" value="TreeGrafter"/>
</dbReference>
<keyword evidence="5" id="KW-0256">Endoplasmic reticulum</keyword>
<evidence type="ECO:0000256" key="10">
    <source>
        <dbReference type="ARBA" id="ARBA00023166"/>
    </source>
</evidence>